<protein>
    <submittedName>
        <fullName evidence="4">Outer membrane protein assembly factor BamB</fullName>
    </submittedName>
</protein>
<dbReference type="EMBL" id="BEHY01000133">
    <property type="protein sequence ID" value="GBD10237.1"/>
    <property type="molecule type" value="Genomic_DNA"/>
</dbReference>
<feature type="signal peptide" evidence="2">
    <location>
        <begin position="1"/>
        <end position="23"/>
    </location>
</feature>
<dbReference type="AlphaFoldDB" id="A0A2H5YA20"/>
<dbReference type="SMART" id="SM00564">
    <property type="entry name" value="PQQ"/>
    <property type="match status" value="4"/>
</dbReference>
<dbReference type="PANTHER" id="PTHR34512">
    <property type="entry name" value="CELL SURFACE PROTEIN"/>
    <property type="match status" value="1"/>
</dbReference>
<dbReference type="SUPFAM" id="SSF50998">
    <property type="entry name" value="Quinoprotein alcohol dehydrogenase-like"/>
    <property type="match status" value="1"/>
</dbReference>
<dbReference type="InterPro" id="IPR011047">
    <property type="entry name" value="Quinoprotein_ADH-like_sf"/>
</dbReference>
<gene>
    <name evidence="4" type="primary">bamB_2</name>
    <name evidence="4" type="ORF">HRbin22_02504</name>
</gene>
<feature type="region of interest" description="Disordered" evidence="1">
    <location>
        <begin position="27"/>
        <end position="49"/>
    </location>
</feature>
<evidence type="ECO:0000313" key="4">
    <source>
        <dbReference type="EMBL" id="GBD10237.1"/>
    </source>
</evidence>
<reference evidence="5" key="1">
    <citation type="submission" date="2017-09" db="EMBL/GenBank/DDBJ databases">
        <title>Metaegenomics of thermophilic ammonia-oxidizing enrichment culture.</title>
        <authorList>
            <person name="Kato S."/>
            <person name="Suzuki K."/>
        </authorList>
    </citation>
    <scope>NUCLEOTIDE SEQUENCE [LARGE SCALE GENOMIC DNA]</scope>
</reference>
<comment type="caution">
    <text evidence="4">The sequence shown here is derived from an EMBL/GenBank/DDBJ whole genome shotgun (WGS) entry which is preliminary data.</text>
</comment>
<dbReference type="Pfam" id="PF13360">
    <property type="entry name" value="PQQ_2"/>
    <property type="match status" value="1"/>
</dbReference>
<dbReference type="InterPro" id="IPR002372">
    <property type="entry name" value="PQQ_rpt_dom"/>
</dbReference>
<sequence length="738" mass="80840">MARCIPVGVLILGLSFCASPSLPAPSSLPTAEATGVSSPLRASPLPTAAPPMAPATSTLGILSSISPTATYRLYLPGVFRQFAPTSPDEWTQHAHDAQRTSYTNQVVPPPWRWKWAWNGPDAQGRVSAGKFRLPRNSQPVTGGGRVYIAAGDRGVFALDNADGRVLWNRNPGGARINSTPAYDPDTGSLFVLSTSGTLYRLNAATGEITGQFPTGAVSDLPLPPALFGDRVFFSMGNRVYAVHKSSMSLLWFYDAGAPVHTPPAYSPSWDRVVVATQDLYVHAIRNADGSRAWRVKPTPRQPGDPGASSNNAEVKNGWPVIAEGHGLVLIKLRLDWDAMWNPWNPWPQDNPAMREGLAARPEYQALFALRLTDGAQAFIANVGHGGFGDGGYLPMGPQPVVKRFPNGQEIAYVVMRGSPCLQSPCDGRWDSRLGEMLLDSNTIPGYQAGDVRFMQNTFFPTDEQANLSMAGDFIFGGHWMFGIAHEILDRSPSRGTGSNPITTRNLPHIITSASNCGFSPTHYCPDSLTQDGDPRTIPGGFYIYYNQGRVYDQYWTEYATWVVSNQTIYFVSGDGALVALEHGDPLSVSKGPEFSVNIISIRGSSLIPAAISPRLDRVISYTEAHLYAGQIATVEGTIRFVFNNGKAVYLGFRNPHQGAFKVRILQSDWKAFPLPPEWLYPVGTRIRVHGLIEWYQGDPQIIIRVPSQIQILEPWWRIDLSLSLHNPGMWLLGDRTAR</sequence>
<dbReference type="InterPro" id="IPR015943">
    <property type="entry name" value="WD40/YVTN_repeat-like_dom_sf"/>
</dbReference>
<organism evidence="4 5">
    <name type="scientific">Candidatus Thermoflexus japonica</name>
    <dbReference type="NCBI Taxonomy" id="2035417"/>
    <lineage>
        <taxon>Bacteria</taxon>
        <taxon>Bacillati</taxon>
        <taxon>Chloroflexota</taxon>
        <taxon>Thermoflexia</taxon>
        <taxon>Thermoflexales</taxon>
        <taxon>Thermoflexaceae</taxon>
        <taxon>Thermoflexus</taxon>
    </lineage>
</organism>
<accession>A0A2H5YA20</accession>
<dbReference type="Gene3D" id="2.130.10.10">
    <property type="entry name" value="YVTN repeat-like/Quinoprotein amine dehydrogenase"/>
    <property type="match status" value="1"/>
</dbReference>
<dbReference type="PANTHER" id="PTHR34512:SF30">
    <property type="entry name" value="OUTER MEMBRANE PROTEIN ASSEMBLY FACTOR BAMB"/>
    <property type="match status" value="1"/>
</dbReference>
<dbReference type="InterPro" id="IPR018391">
    <property type="entry name" value="PQQ_b-propeller_rpt"/>
</dbReference>
<keyword evidence="2" id="KW-0732">Signal</keyword>
<evidence type="ECO:0000259" key="3">
    <source>
        <dbReference type="Pfam" id="PF13360"/>
    </source>
</evidence>
<evidence type="ECO:0000256" key="1">
    <source>
        <dbReference type="SAM" id="MobiDB-lite"/>
    </source>
</evidence>
<feature type="chain" id="PRO_5014196952" evidence="2">
    <location>
        <begin position="24"/>
        <end position="738"/>
    </location>
</feature>
<evidence type="ECO:0000256" key="2">
    <source>
        <dbReference type="SAM" id="SignalP"/>
    </source>
</evidence>
<name>A0A2H5YA20_9CHLR</name>
<dbReference type="Proteomes" id="UP000236642">
    <property type="component" value="Unassembled WGS sequence"/>
</dbReference>
<feature type="domain" description="Pyrrolo-quinoline quinone repeat" evidence="3">
    <location>
        <begin position="195"/>
        <end position="323"/>
    </location>
</feature>
<feature type="region of interest" description="Disordered" evidence="1">
    <location>
        <begin position="292"/>
        <end position="313"/>
    </location>
</feature>
<proteinExistence type="predicted"/>
<evidence type="ECO:0000313" key="5">
    <source>
        <dbReference type="Proteomes" id="UP000236642"/>
    </source>
</evidence>